<name>A0AAD9MBI5_9PEZI</name>
<gene>
    <name evidence="7" type="ORF">P8C59_001554</name>
</gene>
<dbReference type="Gene3D" id="1.20.58.200">
    <property type="entry name" value="Translin, domain 2"/>
    <property type="match status" value="1"/>
</dbReference>
<organism evidence="7 8">
    <name type="scientific">Phyllachora maydis</name>
    <dbReference type="NCBI Taxonomy" id="1825666"/>
    <lineage>
        <taxon>Eukaryota</taxon>
        <taxon>Fungi</taxon>
        <taxon>Dikarya</taxon>
        <taxon>Ascomycota</taxon>
        <taxon>Pezizomycotina</taxon>
        <taxon>Sordariomycetes</taxon>
        <taxon>Sordariomycetidae</taxon>
        <taxon>Phyllachorales</taxon>
        <taxon>Phyllachoraceae</taxon>
        <taxon>Phyllachora</taxon>
    </lineage>
</organism>
<proteinExistence type="inferred from homology"/>
<comment type="similarity">
    <text evidence="3">Belongs to the translin family.</text>
</comment>
<evidence type="ECO:0000313" key="8">
    <source>
        <dbReference type="Proteomes" id="UP001217918"/>
    </source>
</evidence>
<dbReference type="Gene3D" id="1.20.58.190">
    <property type="entry name" value="Translin, domain 1"/>
    <property type="match status" value="1"/>
</dbReference>
<evidence type="ECO:0000256" key="1">
    <source>
        <dbReference type="ARBA" id="ARBA00004123"/>
    </source>
</evidence>
<feature type="compositionally biased region" description="Acidic residues" evidence="6">
    <location>
        <begin position="256"/>
        <end position="279"/>
    </location>
</feature>
<dbReference type="GO" id="GO:0005634">
    <property type="term" value="C:nucleus"/>
    <property type="evidence" value="ECO:0007669"/>
    <property type="project" value="UniProtKB-SubCell"/>
</dbReference>
<feature type="region of interest" description="Disordered" evidence="6">
    <location>
        <begin position="373"/>
        <end position="392"/>
    </location>
</feature>
<sequence length="392" mass="44067">MPPKAKRVKQEGQQPEEEQSDEQQPEEQSPQQHQPQQHQPQQHQPQQHQPQQHQPQLHQPQQHQPQLHQPQLHLHALPTRAAVKASVRKDYTPMFEFFRDELDAHHARRDRLGKASRDVTALSKKIIFALHRVRGFQPGRLPQHIHDQVHVLLEQIAPLLANIAGEVQGINRHRYARSLTCLEELVEALAFREYLCTQTLMTFSSMSSIVDTSARRGVQIHGGVGVAGAGTEDVPTDDDVPDVPEPQLPRSPPSDDLPDLPMQDDSDSEDSYTPFDDEAGTLGLTHDDYLNGVFDLTGEMMRFATTSAALTGTLVRVHQGGGGRTIVQDMQDLGSFFRMLPPRSDKSWMMKMDVLLQSVRKVERIGYDRVVRGSERPEGWAPDTDAEGGGAR</sequence>
<dbReference type="InterPro" id="IPR016069">
    <property type="entry name" value="Translin_C"/>
</dbReference>
<evidence type="ECO:0000313" key="7">
    <source>
        <dbReference type="EMBL" id="KAK2067848.1"/>
    </source>
</evidence>
<feature type="compositionally biased region" description="Pro residues" evidence="6">
    <location>
        <begin position="243"/>
        <end position="252"/>
    </location>
</feature>
<dbReference type="InterPro" id="IPR002848">
    <property type="entry name" value="Translin_fam"/>
</dbReference>
<accession>A0AAD9MBI5</accession>
<evidence type="ECO:0000256" key="4">
    <source>
        <dbReference type="ARBA" id="ARBA00022490"/>
    </source>
</evidence>
<dbReference type="PANTHER" id="PTHR10741">
    <property type="entry name" value="TRANSLIN AND TRANSLIN ASSOCIATED PROTEIN X"/>
    <property type="match status" value="1"/>
</dbReference>
<dbReference type="AlphaFoldDB" id="A0AAD9MBI5"/>
<dbReference type="Pfam" id="PF01997">
    <property type="entry name" value="Translin"/>
    <property type="match status" value="1"/>
</dbReference>
<evidence type="ECO:0008006" key="9">
    <source>
        <dbReference type="Google" id="ProtNLM"/>
    </source>
</evidence>
<evidence type="ECO:0000256" key="3">
    <source>
        <dbReference type="ARBA" id="ARBA00005902"/>
    </source>
</evidence>
<dbReference type="CDD" id="cd14820">
    <property type="entry name" value="TRAX"/>
    <property type="match status" value="1"/>
</dbReference>
<reference evidence="7" key="1">
    <citation type="journal article" date="2023" name="Mol. Plant Microbe Interact.">
        <title>Elucidating the Obligate Nature and Biological Capacity of an Invasive Fungal Corn Pathogen.</title>
        <authorList>
            <person name="MacCready J.S."/>
            <person name="Roggenkamp E.M."/>
            <person name="Gdanetz K."/>
            <person name="Chilvers M.I."/>
        </authorList>
    </citation>
    <scope>NUCLEOTIDE SEQUENCE</scope>
    <source>
        <strain evidence="7">PM02</strain>
    </source>
</reference>
<feature type="compositionally biased region" description="Acidic residues" evidence="6">
    <location>
        <begin position="14"/>
        <end position="25"/>
    </location>
</feature>
<feature type="region of interest" description="Disordered" evidence="6">
    <location>
        <begin position="1"/>
        <end position="67"/>
    </location>
</feature>
<evidence type="ECO:0000256" key="5">
    <source>
        <dbReference type="ARBA" id="ARBA00023242"/>
    </source>
</evidence>
<keyword evidence="4" id="KW-0963">Cytoplasm</keyword>
<dbReference type="InterPro" id="IPR016068">
    <property type="entry name" value="Translin_N"/>
</dbReference>
<evidence type="ECO:0000256" key="2">
    <source>
        <dbReference type="ARBA" id="ARBA00004496"/>
    </source>
</evidence>
<dbReference type="GO" id="GO:0005737">
    <property type="term" value="C:cytoplasm"/>
    <property type="evidence" value="ECO:0007669"/>
    <property type="project" value="UniProtKB-SubCell"/>
</dbReference>
<keyword evidence="8" id="KW-1185">Reference proteome</keyword>
<comment type="subcellular location">
    <subcellularLocation>
        <location evidence="2">Cytoplasm</location>
    </subcellularLocation>
    <subcellularLocation>
        <location evidence="1">Nucleus</location>
    </subcellularLocation>
</comment>
<dbReference type="SUPFAM" id="SSF74784">
    <property type="entry name" value="Translin"/>
    <property type="match status" value="1"/>
</dbReference>
<feature type="compositionally biased region" description="Low complexity" evidence="6">
    <location>
        <begin position="26"/>
        <end position="67"/>
    </location>
</feature>
<dbReference type="EMBL" id="JAQQPM010000001">
    <property type="protein sequence ID" value="KAK2067848.1"/>
    <property type="molecule type" value="Genomic_DNA"/>
</dbReference>
<comment type="caution">
    <text evidence="7">The sequence shown here is derived from an EMBL/GenBank/DDBJ whole genome shotgun (WGS) entry which is preliminary data.</text>
</comment>
<dbReference type="InterPro" id="IPR036081">
    <property type="entry name" value="Translin_sf"/>
</dbReference>
<feature type="region of interest" description="Disordered" evidence="6">
    <location>
        <begin position="224"/>
        <end position="280"/>
    </location>
</feature>
<protein>
    <recommendedName>
        <fullName evidence="9">Translin</fullName>
    </recommendedName>
</protein>
<evidence type="ECO:0000256" key="6">
    <source>
        <dbReference type="SAM" id="MobiDB-lite"/>
    </source>
</evidence>
<dbReference type="GO" id="GO:0043565">
    <property type="term" value="F:sequence-specific DNA binding"/>
    <property type="evidence" value="ECO:0007669"/>
    <property type="project" value="InterPro"/>
</dbReference>
<keyword evidence="5" id="KW-0539">Nucleus</keyword>
<dbReference type="Proteomes" id="UP001217918">
    <property type="component" value="Unassembled WGS sequence"/>
</dbReference>